<organism evidence="1">
    <name type="scientific">uncultured Thermomicrobiales bacterium</name>
    <dbReference type="NCBI Taxonomy" id="1645740"/>
    <lineage>
        <taxon>Bacteria</taxon>
        <taxon>Pseudomonadati</taxon>
        <taxon>Thermomicrobiota</taxon>
        <taxon>Thermomicrobia</taxon>
        <taxon>Thermomicrobiales</taxon>
        <taxon>environmental samples</taxon>
    </lineage>
</organism>
<evidence type="ECO:0000313" key="1">
    <source>
        <dbReference type="EMBL" id="CAA9538889.1"/>
    </source>
</evidence>
<name>A0A6J4U280_9BACT</name>
<gene>
    <name evidence="1" type="ORF">AVDCRST_MAG49-629</name>
</gene>
<dbReference type="EMBL" id="CADCWG010000036">
    <property type="protein sequence ID" value="CAA9538889.1"/>
    <property type="molecule type" value="Genomic_DNA"/>
</dbReference>
<reference evidence="1" key="1">
    <citation type="submission" date="2020-02" db="EMBL/GenBank/DDBJ databases">
        <authorList>
            <person name="Meier V. D."/>
        </authorList>
    </citation>
    <scope>NUCLEOTIDE SEQUENCE</scope>
    <source>
        <strain evidence="1">AVDCRST_MAG49</strain>
    </source>
</reference>
<accession>A0A6J4U280</accession>
<protein>
    <submittedName>
        <fullName evidence="1">Uncharacterized protein</fullName>
    </submittedName>
</protein>
<proteinExistence type="predicted"/>
<dbReference type="AlphaFoldDB" id="A0A6J4U280"/>
<sequence>MTVADANDHADLPIDRAATMATRDLRGSPAAASRRAFRPPMTFDPVLDYVDLDVARSTGSVGPVLDCAGDRGGMARVADG</sequence>